<dbReference type="EMBL" id="MT144472">
    <property type="protein sequence ID" value="QJA54041.1"/>
    <property type="molecule type" value="Genomic_DNA"/>
</dbReference>
<protein>
    <submittedName>
        <fullName evidence="1">Uncharacterized protein</fullName>
    </submittedName>
</protein>
<sequence>MTLKQKFSIDTLIFLSSELAGREDIKYEITKNSRKGINVILLLPDKRITLHILADGFISKKYFSC</sequence>
<evidence type="ECO:0000313" key="1">
    <source>
        <dbReference type="EMBL" id="QJA54041.1"/>
    </source>
</evidence>
<dbReference type="EMBL" id="MT145110">
    <property type="protein sequence ID" value="QJI03690.1"/>
    <property type="molecule type" value="Genomic_DNA"/>
</dbReference>
<evidence type="ECO:0000313" key="2">
    <source>
        <dbReference type="EMBL" id="QJI03690.1"/>
    </source>
</evidence>
<organism evidence="1">
    <name type="scientific">viral metagenome</name>
    <dbReference type="NCBI Taxonomy" id="1070528"/>
    <lineage>
        <taxon>unclassified sequences</taxon>
        <taxon>metagenomes</taxon>
        <taxon>organismal metagenomes</taxon>
    </lineage>
</organism>
<gene>
    <name evidence="1" type="ORF">TM448A04279_0005</name>
    <name evidence="2" type="ORF">TM448B04909_0009</name>
</gene>
<accession>A0A6H2A322</accession>
<proteinExistence type="predicted"/>
<name>A0A6H2A322_9ZZZZ</name>
<dbReference type="AlphaFoldDB" id="A0A6H2A322"/>
<reference evidence="1" key="1">
    <citation type="submission" date="2020-03" db="EMBL/GenBank/DDBJ databases">
        <title>The deep terrestrial virosphere.</title>
        <authorList>
            <person name="Holmfeldt K."/>
            <person name="Nilsson E."/>
            <person name="Simone D."/>
            <person name="Lopez-Fernandez M."/>
            <person name="Wu X."/>
            <person name="de Brujin I."/>
            <person name="Lundin D."/>
            <person name="Andersson A."/>
            <person name="Bertilsson S."/>
            <person name="Dopson M."/>
        </authorList>
    </citation>
    <scope>NUCLEOTIDE SEQUENCE</scope>
    <source>
        <strain evidence="1">TM448A04279</strain>
        <strain evidence="2">TM448B04909</strain>
    </source>
</reference>